<dbReference type="RefSeq" id="WP_011812973.1">
    <property type="nucleotide sequence ID" value="NC_008789.1"/>
</dbReference>
<name>A1WTD8_HALHL</name>
<dbReference type="Proteomes" id="UP000000647">
    <property type="component" value="Chromosome"/>
</dbReference>
<dbReference type="Pfam" id="PF06996">
    <property type="entry name" value="T6SS_TssG"/>
    <property type="match status" value="1"/>
</dbReference>
<reference evidence="3" key="1">
    <citation type="submission" date="2006-12" db="EMBL/GenBank/DDBJ databases">
        <title>Complete sequence of Halorhodospira halophila SL1.</title>
        <authorList>
            <consortium name="US DOE Joint Genome Institute"/>
            <person name="Copeland A."/>
            <person name="Lucas S."/>
            <person name="Lapidus A."/>
            <person name="Barry K."/>
            <person name="Detter J.C."/>
            <person name="Glavina del Rio T."/>
            <person name="Hammon N."/>
            <person name="Israni S."/>
            <person name="Dalin E."/>
            <person name="Tice H."/>
            <person name="Pitluck S."/>
            <person name="Saunders E."/>
            <person name="Brettin T."/>
            <person name="Bruce D."/>
            <person name="Han C."/>
            <person name="Tapia R."/>
            <person name="Schmutz J."/>
            <person name="Larimer F."/>
            <person name="Land M."/>
            <person name="Hauser L."/>
            <person name="Kyrpides N."/>
            <person name="Mikhailova N."/>
            <person name="Hoff W."/>
            <person name="Richardson P."/>
        </authorList>
    </citation>
    <scope>NUCLEOTIDE SEQUENCE [LARGE SCALE GENOMIC DNA]</scope>
    <source>
        <strain evidence="3">DSM 244 / SL1</strain>
    </source>
</reference>
<evidence type="ECO:0000313" key="3">
    <source>
        <dbReference type="Proteomes" id="UP000000647"/>
    </source>
</evidence>
<organism evidence="2 3">
    <name type="scientific">Halorhodospira halophila (strain DSM 244 / SL1)</name>
    <name type="common">Ectothiorhodospira halophila (strain DSM 244 / SL1)</name>
    <dbReference type="NCBI Taxonomy" id="349124"/>
    <lineage>
        <taxon>Bacteria</taxon>
        <taxon>Pseudomonadati</taxon>
        <taxon>Pseudomonadota</taxon>
        <taxon>Gammaproteobacteria</taxon>
        <taxon>Chromatiales</taxon>
        <taxon>Ectothiorhodospiraceae</taxon>
        <taxon>Halorhodospira</taxon>
    </lineage>
</organism>
<dbReference type="STRING" id="349124.Hhal_0156"/>
<feature type="region of interest" description="Disordered" evidence="1">
    <location>
        <begin position="301"/>
        <end position="320"/>
    </location>
</feature>
<sequence length="320" mass="33725">MATTVTAPDTAVAHVVARGPRLRLCEAVWALEHAGLTALAADEPGPGYHIEPAADWTFPAAEIRRCRQISERRVAIEANVLALLGPEAPLPSYWLEAAAREDPTGERVQGLLRMLNASVYAALLAGWRAMHGPASSAPWAQALAAFGVGSGGGLSGLDLFLARRPNRSGLCRLVQRVTGQRQVEVVDRQPVVHPLGPFPLGQGHGPRLGEGWGLGGMVRVAGGLLGIRIGPLAPATATGLIEEERFRRLGLWLSRYLGPVPRVEVQIMAAPGRLPAWRLGAGARLGGATWLGRRSARAVSLPLPGRSTAPTGTTATGETQ</sequence>
<dbReference type="PANTHER" id="PTHR35564">
    <property type="match status" value="1"/>
</dbReference>
<evidence type="ECO:0008006" key="4">
    <source>
        <dbReference type="Google" id="ProtNLM"/>
    </source>
</evidence>
<dbReference type="PANTHER" id="PTHR35564:SF3">
    <property type="entry name" value="TYPE VI SECRETION SYSTEM BASEPLATE SUBUNIT TSSG"/>
    <property type="match status" value="1"/>
</dbReference>
<gene>
    <name evidence="2" type="ordered locus">Hhal_0156</name>
</gene>
<dbReference type="eggNOG" id="COG3520">
    <property type="taxonomic scope" value="Bacteria"/>
</dbReference>
<dbReference type="InterPro" id="IPR010732">
    <property type="entry name" value="T6SS_TssG-like"/>
</dbReference>
<dbReference type="EMBL" id="CP000544">
    <property type="protein sequence ID" value="ABM60950.1"/>
    <property type="molecule type" value="Genomic_DNA"/>
</dbReference>
<feature type="compositionally biased region" description="Low complexity" evidence="1">
    <location>
        <begin position="308"/>
        <end position="320"/>
    </location>
</feature>
<protein>
    <recommendedName>
        <fullName evidence="4">Type VI secretion protein, VC_A0111 family</fullName>
    </recommendedName>
</protein>
<dbReference type="HOGENOM" id="CLU_868096_0_0_6"/>
<dbReference type="AlphaFoldDB" id="A1WTD8"/>
<keyword evidence="3" id="KW-1185">Reference proteome</keyword>
<proteinExistence type="predicted"/>
<evidence type="ECO:0000256" key="1">
    <source>
        <dbReference type="SAM" id="MobiDB-lite"/>
    </source>
</evidence>
<accession>A1WTD8</accession>
<reference evidence="2 3" key="2">
    <citation type="journal article" date="2013" name="Stand. Genomic Sci.">
        <title>Complete genome sequence of Halorhodospira halophila SL1.</title>
        <authorList>
            <person name="Challacombe J.F."/>
            <person name="Majid S."/>
            <person name="Deole R."/>
            <person name="Brettin T.S."/>
            <person name="Bruce D."/>
            <person name="Delano S.F."/>
            <person name="Detter J.C."/>
            <person name="Gleasner C.D."/>
            <person name="Han C.S."/>
            <person name="Misra M."/>
            <person name="Reitenga K.G."/>
            <person name="Mikhailova N."/>
            <person name="Woyke T."/>
            <person name="Pitluck S."/>
            <person name="Nolan M."/>
            <person name="Land M.L."/>
            <person name="Saunders E."/>
            <person name="Tapia R."/>
            <person name="Lapidus A."/>
            <person name="Ivanova N."/>
            <person name="Hoff W.D."/>
        </authorList>
    </citation>
    <scope>NUCLEOTIDE SEQUENCE [LARGE SCALE GENOMIC DNA]</scope>
    <source>
        <strain evidence="3">DSM 244 / SL1</strain>
    </source>
</reference>
<evidence type="ECO:0000313" key="2">
    <source>
        <dbReference type="EMBL" id="ABM60950.1"/>
    </source>
</evidence>
<dbReference type="KEGG" id="hha:Hhal_0156"/>